<reference evidence="1" key="1">
    <citation type="submission" date="2022-07" db="EMBL/GenBank/DDBJ databases">
        <title>Phylogenomic reconstructions and comparative analyses of Kickxellomycotina fungi.</title>
        <authorList>
            <person name="Reynolds N.K."/>
            <person name="Stajich J.E."/>
            <person name="Barry K."/>
            <person name="Grigoriev I.V."/>
            <person name="Crous P."/>
            <person name="Smith M.E."/>
        </authorList>
    </citation>
    <scope>NUCLEOTIDE SEQUENCE</scope>
    <source>
        <strain evidence="1">BCRC 34780</strain>
    </source>
</reference>
<evidence type="ECO:0000313" key="1">
    <source>
        <dbReference type="EMBL" id="KAJ2789296.1"/>
    </source>
</evidence>
<keyword evidence="2" id="KW-1185">Reference proteome</keyword>
<proteinExistence type="predicted"/>
<evidence type="ECO:0000313" key="2">
    <source>
        <dbReference type="Proteomes" id="UP001140087"/>
    </source>
</evidence>
<organism evidence="1 2">
    <name type="scientific">Coemansia helicoidea</name>
    <dbReference type="NCBI Taxonomy" id="1286919"/>
    <lineage>
        <taxon>Eukaryota</taxon>
        <taxon>Fungi</taxon>
        <taxon>Fungi incertae sedis</taxon>
        <taxon>Zoopagomycota</taxon>
        <taxon>Kickxellomycotina</taxon>
        <taxon>Kickxellomycetes</taxon>
        <taxon>Kickxellales</taxon>
        <taxon>Kickxellaceae</taxon>
        <taxon>Coemansia</taxon>
    </lineage>
</organism>
<name>A0ACC1KGN1_9FUNG</name>
<dbReference type="Proteomes" id="UP001140087">
    <property type="component" value="Unassembled WGS sequence"/>
</dbReference>
<comment type="caution">
    <text evidence="1">The sequence shown here is derived from an EMBL/GenBank/DDBJ whole genome shotgun (WGS) entry which is preliminary data.</text>
</comment>
<sequence length="53" mass="5863">MDTDAAPLVWIDCEMTGLDYQNDTIIEIACIVTDSELNILEKGSDIAIHQPRA</sequence>
<protein>
    <submittedName>
        <fullName evidence="1">Uncharacterized protein</fullName>
    </submittedName>
</protein>
<dbReference type="EMBL" id="JANBUN010003822">
    <property type="protein sequence ID" value="KAJ2789296.1"/>
    <property type="molecule type" value="Genomic_DNA"/>
</dbReference>
<gene>
    <name evidence="1" type="ORF">H4R21_006777</name>
</gene>
<accession>A0ACC1KGN1</accession>
<feature type="non-terminal residue" evidence="1">
    <location>
        <position position="53"/>
    </location>
</feature>